<reference evidence="2" key="2">
    <citation type="submission" date="2025-08" db="UniProtKB">
        <authorList>
            <consortium name="RefSeq"/>
        </authorList>
    </citation>
    <scope>IDENTIFICATION</scope>
    <source>
        <tissue evidence="2">Leaf</tissue>
    </source>
</reference>
<gene>
    <name evidence="2" type="primary">LOC107814143</name>
</gene>
<evidence type="ECO:0000313" key="2">
    <source>
        <dbReference type="RefSeq" id="XP_075087152.1"/>
    </source>
</evidence>
<name>A0AC58SQA9_TOBAC</name>
<sequence>MIRRAAFFHRLIDSASLPSNIGARYYTAQIATSLQSTGQSDDESNDIDWENLGFHLMPTDYMYLTKSNENGHFEQGQLNPYGNIHLSPSACVLNYGQGLFEGTKAYRRDDGRLFLFRPHQNAIRMQIGAERMCMPCPSTDQFVDAVKQTALANKHFIPPPGKGSLYIRPLLIGSGPILGLAPAPEYTFLVYACPVGNYFKEGTTQLNLYVEEDLHRASRGGAGGVKSITNYAPGKVLSTPAASGTILKGVTRKSIMDIARDLGYQVEERLIDVDELTNADEVFCTGTAVGVASVGSITYKGKRYETSFIKEFLYTDHK</sequence>
<reference evidence="1" key="1">
    <citation type="journal article" date="2014" name="Nat. Commun.">
        <title>The tobacco genome sequence and its comparison with those of tomato and potato.</title>
        <authorList>
            <person name="Sierro N."/>
            <person name="Battey J.N."/>
            <person name="Ouadi S."/>
            <person name="Bakaher N."/>
            <person name="Bovet L."/>
            <person name="Willig A."/>
            <person name="Goepfert S."/>
            <person name="Peitsch M.C."/>
            <person name="Ivanov N.V."/>
        </authorList>
    </citation>
    <scope>NUCLEOTIDE SEQUENCE [LARGE SCALE GENOMIC DNA]</scope>
</reference>
<dbReference type="Proteomes" id="UP000790787">
    <property type="component" value="Chromosome 15"/>
</dbReference>
<protein>
    <submittedName>
        <fullName evidence="2">Branched-chain-amino-acid aminotransferase 2, chloroplastic-like isoform X1</fullName>
    </submittedName>
</protein>
<accession>A0AC58SQA9</accession>
<dbReference type="RefSeq" id="XP_075087152.1">
    <property type="nucleotide sequence ID" value="XM_075231051.1"/>
</dbReference>
<evidence type="ECO:0000313" key="1">
    <source>
        <dbReference type="Proteomes" id="UP000790787"/>
    </source>
</evidence>
<organism evidence="1 2">
    <name type="scientific">Nicotiana tabacum</name>
    <name type="common">Common tobacco</name>
    <dbReference type="NCBI Taxonomy" id="4097"/>
    <lineage>
        <taxon>Eukaryota</taxon>
        <taxon>Viridiplantae</taxon>
        <taxon>Streptophyta</taxon>
        <taxon>Embryophyta</taxon>
        <taxon>Tracheophyta</taxon>
        <taxon>Spermatophyta</taxon>
        <taxon>Magnoliopsida</taxon>
        <taxon>eudicotyledons</taxon>
        <taxon>Gunneridae</taxon>
        <taxon>Pentapetalae</taxon>
        <taxon>asterids</taxon>
        <taxon>lamiids</taxon>
        <taxon>Solanales</taxon>
        <taxon>Solanaceae</taxon>
        <taxon>Nicotianoideae</taxon>
        <taxon>Nicotianeae</taxon>
        <taxon>Nicotiana</taxon>
    </lineage>
</organism>
<proteinExistence type="predicted"/>
<keyword evidence="1" id="KW-1185">Reference proteome</keyword>